<dbReference type="SUPFAM" id="SSF51215">
    <property type="entry name" value="Regulatory protein AraC"/>
    <property type="match status" value="1"/>
</dbReference>
<dbReference type="InterPro" id="IPR009057">
    <property type="entry name" value="Homeodomain-like_sf"/>
</dbReference>
<dbReference type="STRING" id="152268.A6K24_08850"/>
<dbReference type="Gene3D" id="1.10.10.60">
    <property type="entry name" value="Homeodomain-like"/>
    <property type="match status" value="2"/>
</dbReference>
<organism evidence="5 6">
    <name type="scientific">Metabacillus litoralis</name>
    <dbReference type="NCBI Taxonomy" id="152268"/>
    <lineage>
        <taxon>Bacteria</taxon>
        <taxon>Bacillati</taxon>
        <taxon>Bacillota</taxon>
        <taxon>Bacilli</taxon>
        <taxon>Bacillales</taxon>
        <taxon>Bacillaceae</taxon>
        <taxon>Metabacillus</taxon>
    </lineage>
</organism>
<dbReference type="GO" id="GO:0043565">
    <property type="term" value="F:sequence-specific DNA binding"/>
    <property type="evidence" value="ECO:0007669"/>
    <property type="project" value="InterPro"/>
</dbReference>
<evidence type="ECO:0000256" key="1">
    <source>
        <dbReference type="ARBA" id="ARBA00023015"/>
    </source>
</evidence>
<feature type="domain" description="HTH araC/xylS-type" evidence="4">
    <location>
        <begin position="189"/>
        <end position="287"/>
    </location>
</feature>
<dbReference type="Proteomes" id="UP000078534">
    <property type="component" value="Unassembled WGS sequence"/>
</dbReference>
<reference evidence="6" key="1">
    <citation type="submission" date="2016-04" db="EMBL/GenBank/DDBJ databases">
        <authorList>
            <person name="Lyu Z."/>
            <person name="Lyu W."/>
        </authorList>
    </citation>
    <scope>NUCLEOTIDE SEQUENCE [LARGE SCALE GENOMIC DNA]</scope>
    <source>
        <strain evidence="6">C44</strain>
    </source>
</reference>
<proteinExistence type="predicted"/>
<dbReference type="Pfam" id="PF02311">
    <property type="entry name" value="AraC_binding"/>
    <property type="match status" value="1"/>
</dbReference>
<dbReference type="PANTHER" id="PTHR43280">
    <property type="entry name" value="ARAC-FAMILY TRANSCRIPTIONAL REGULATOR"/>
    <property type="match status" value="1"/>
</dbReference>
<dbReference type="InterPro" id="IPR014710">
    <property type="entry name" value="RmlC-like_jellyroll"/>
</dbReference>
<dbReference type="Gene3D" id="2.60.120.10">
    <property type="entry name" value="Jelly Rolls"/>
    <property type="match status" value="1"/>
</dbReference>
<dbReference type="InterPro" id="IPR018062">
    <property type="entry name" value="HTH_AraC-typ_CS"/>
</dbReference>
<evidence type="ECO:0000259" key="4">
    <source>
        <dbReference type="PROSITE" id="PS01124"/>
    </source>
</evidence>
<keyword evidence="3" id="KW-0804">Transcription</keyword>
<gene>
    <name evidence="5" type="ORF">A6K24_08850</name>
</gene>
<evidence type="ECO:0000256" key="2">
    <source>
        <dbReference type="ARBA" id="ARBA00023125"/>
    </source>
</evidence>
<dbReference type="SMART" id="SM00342">
    <property type="entry name" value="HTH_ARAC"/>
    <property type="match status" value="1"/>
</dbReference>
<name>A0A179SPI4_9BACI</name>
<dbReference type="SUPFAM" id="SSF46689">
    <property type="entry name" value="Homeodomain-like"/>
    <property type="match status" value="2"/>
</dbReference>
<dbReference type="InterPro" id="IPR037923">
    <property type="entry name" value="HTH-like"/>
</dbReference>
<keyword evidence="2" id="KW-0238">DNA-binding</keyword>
<dbReference type="PROSITE" id="PS01124">
    <property type="entry name" value="HTH_ARAC_FAMILY_2"/>
    <property type="match status" value="1"/>
</dbReference>
<dbReference type="CDD" id="cd02208">
    <property type="entry name" value="cupin_RmlC-like"/>
    <property type="match status" value="1"/>
</dbReference>
<dbReference type="RefSeq" id="WP_066337456.1">
    <property type="nucleotide sequence ID" value="NZ_LWSG01000042.1"/>
</dbReference>
<dbReference type="Pfam" id="PF12833">
    <property type="entry name" value="HTH_18"/>
    <property type="match status" value="1"/>
</dbReference>
<evidence type="ECO:0000256" key="3">
    <source>
        <dbReference type="ARBA" id="ARBA00023163"/>
    </source>
</evidence>
<protein>
    <recommendedName>
        <fullName evidence="4">HTH araC/xylS-type domain-containing protein</fullName>
    </recommendedName>
</protein>
<sequence length="297" mass="34909">MNNFSLYQDELVAGHYHPKVNAYYFKQWQSHQMPFHSHKEVEIMYVIDGKCTVETEDKRISMKKGDFILLDANVPHRLTVEKGNPCRMLNIEFSFVQKEGRFPAFKELVAENESLTQLLALSYSYIVLKDPNEIYHTLKNLVLEMDKKGSENEMMVQILLAQLLIQIARMVVEENEKDCEFNQVNIYVKKAIEFLHQNYDCDIQIKDVGFAVNLHPGYLHRIFKNQMDCTIMEYLTSHRMEKAKMLLADTDIPIIDISHYVGINSRQYFSLLFKKYTNKTPLEFRKLALKNIVKYSS</sequence>
<accession>A0A179SPI4</accession>
<evidence type="ECO:0000313" key="6">
    <source>
        <dbReference type="Proteomes" id="UP000078534"/>
    </source>
</evidence>
<dbReference type="PROSITE" id="PS00041">
    <property type="entry name" value="HTH_ARAC_FAMILY_1"/>
    <property type="match status" value="1"/>
</dbReference>
<keyword evidence="1" id="KW-0805">Transcription regulation</keyword>
<dbReference type="EMBL" id="LWSG01000042">
    <property type="protein sequence ID" value="OAS83218.1"/>
    <property type="molecule type" value="Genomic_DNA"/>
</dbReference>
<dbReference type="InterPro" id="IPR018060">
    <property type="entry name" value="HTH_AraC"/>
</dbReference>
<dbReference type="InterPro" id="IPR003313">
    <property type="entry name" value="AraC-bd"/>
</dbReference>
<evidence type="ECO:0000313" key="5">
    <source>
        <dbReference type="EMBL" id="OAS83218.1"/>
    </source>
</evidence>
<keyword evidence="6" id="KW-1185">Reference proteome</keyword>
<dbReference type="GO" id="GO:0003700">
    <property type="term" value="F:DNA-binding transcription factor activity"/>
    <property type="evidence" value="ECO:0007669"/>
    <property type="project" value="InterPro"/>
</dbReference>
<dbReference type="AlphaFoldDB" id="A0A179SPI4"/>
<comment type="caution">
    <text evidence="5">The sequence shown here is derived from an EMBL/GenBank/DDBJ whole genome shotgun (WGS) entry which is preliminary data.</text>
</comment>
<dbReference type="PANTHER" id="PTHR43280:SF28">
    <property type="entry name" value="HTH-TYPE TRANSCRIPTIONAL ACTIVATOR RHAS"/>
    <property type="match status" value="1"/>
</dbReference>
<dbReference type="OrthoDB" id="9807321at2"/>